<feature type="transmembrane region" description="Helical" evidence="1">
    <location>
        <begin position="55"/>
        <end position="78"/>
    </location>
</feature>
<dbReference type="KEGG" id="hdh:G5B40_18285"/>
<sequence length="167" mass="17190">MTLFAALAALLIATPFALAVALWDLRLLIIPNWLTGAAAAVFLGFVFLTLPLETALWRLAGAALVLTLGFALYLSGALGGGDAKTAAAFTPMIAPGDAGVALVFLAASALIWLAVISLLRLTPLGGGTWAVWSARGRFPYGVALATALLAYLTLVAYHASLRGTIPP</sequence>
<name>A0A7M3T5D7_9RHOB</name>
<evidence type="ECO:0000256" key="1">
    <source>
        <dbReference type="SAM" id="Phobius"/>
    </source>
</evidence>
<dbReference type="InterPro" id="IPR000045">
    <property type="entry name" value="Prepilin_IV_endopep_pep"/>
</dbReference>
<dbReference type="Gene3D" id="1.20.120.1220">
    <property type="match status" value="1"/>
</dbReference>
<dbReference type="GO" id="GO:0004190">
    <property type="term" value="F:aspartic-type endopeptidase activity"/>
    <property type="evidence" value="ECO:0007669"/>
    <property type="project" value="InterPro"/>
</dbReference>
<dbReference type="AlphaFoldDB" id="A0A7M3T5D7"/>
<keyword evidence="1" id="KW-1133">Transmembrane helix</keyword>
<dbReference type="RefSeq" id="WP_165101733.1">
    <property type="nucleotide sequence ID" value="NZ_CP049056.1"/>
</dbReference>
<dbReference type="GO" id="GO:0016020">
    <property type="term" value="C:membrane"/>
    <property type="evidence" value="ECO:0007669"/>
    <property type="project" value="InterPro"/>
</dbReference>
<proteinExistence type="predicted"/>
<evidence type="ECO:0000259" key="2">
    <source>
        <dbReference type="Pfam" id="PF01478"/>
    </source>
</evidence>
<protein>
    <recommendedName>
        <fullName evidence="2">Prepilin type IV endopeptidase peptidase domain-containing protein</fullName>
    </recommendedName>
</protein>
<feature type="transmembrane region" description="Helical" evidence="1">
    <location>
        <begin position="98"/>
        <end position="119"/>
    </location>
</feature>
<keyword evidence="1" id="KW-0472">Membrane</keyword>
<dbReference type="Pfam" id="PF01478">
    <property type="entry name" value="Peptidase_A24"/>
    <property type="match status" value="1"/>
</dbReference>
<feature type="domain" description="Prepilin type IV endopeptidase peptidase" evidence="2">
    <location>
        <begin position="12"/>
        <end position="111"/>
    </location>
</feature>
<feature type="transmembrane region" description="Helical" evidence="1">
    <location>
        <begin position="140"/>
        <end position="159"/>
    </location>
</feature>
<keyword evidence="4" id="KW-1185">Reference proteome</keyword>
<gene>
    <name evidence="3" type="ORF">G5B40_18285</name>
</gene>
<dbReference type="EMBL" id="CP049056">
    <property type="protein sequence ID" value="QIE57218.1"/>
    <property type="molecule type" value="Genomic_DNA"/>
</dbReference>
<evidence type="ECO:0000313" key="4">
    <source>
        <dbReference type="Proteomes" id="UP000503336"/>
    </source>
</evidence>
<dbReference type="Proteomes" id="UP000503336">
    <property type="component" value="Chromosome"/>
</dbReference>
<reference evidence="3 4" key="1">
    <citation type="submission" date="2020-02" db="EMBL/GenBank/DDBJ databases">
        <title>complete genome sequence of Rhodobacteraceae bacterium.</title>
        <authorList>
            <person name="Park J."/>
            <person name="Kim Y.-S."/>
            <person name="Kim K.-H."/>
        </authorList>
    </citation>
    <scope>NUCLEOTIDE SEQUENCE [LARGE SCALE GENOMIC DNA]</scope>
    <source>
        <strain evidence="3 4">RR4-56</strain>
    </source>
</reference>
<accession>A0A7M3T5D7</accession>
<feature type="transmembrane region" description="Helical" evidence="1">
    <location>
        <begin position="29"/>
        <end position="48"/>
    </location>
</feature>
<evidence type="ECO:0000313" key="3">
    <source>
        <dbReference type="EMBL" id="QIE57218.1"/>
    </source>
</evidence>
<organism evidence="3 4">
    <name type="scientific">Pikeienuella piscinae</name>
    <dbReference type="NCBI Taxonomy" id="2748098"/>
    <lineage>
        <taxon>Bacteria</taxon>
        <taxon>Pseudomonadati</taxon>
        <taxon>Pseudomonadota</taxon>
        <taxon>Alphaproteobacteria</taxon>
        <taxon>Rhodobacterales</taxon>
        <taxon>Paracoccaceae</taxon>
        <taxon>Pikeienuella</taxon>
    </lineage>
</organism>
<keyword evidence="1" id="KW-0812">Transmembrane</keyword>